<organism evidence="2 3">
    <name type="scientific">Aspergillus pseudoustus</name>
    <dbReference type="NCBI Taxonomy" id="1810923"/>
    <lineage>
        <taxon>Eukaryota</taxon>
        <taxon>Fungi</taxon>
        <taxon>Dikarya</taxon>
        <taxon>Ascomycota</taxon>
        <taxon>Pezizomycotina</taxon>
        <taxon>Eurotiomycetes</taxon>
        <taxon>Eurotiomycetidae</taxon>
        <taxon>Eurotiales</taxon>
        <taxon>Aspergillaceae</taxon>
        <taxon>Aspergillus</taxon>
        <taxon>Aspergillus subgen. Nidulantes</taxon>
    </lineage>
</organism>
<accession>A0ABR4IQX4</accession>
<sequence length="418" mass="45534">MAPTFLEAGEPPLLVPRRDFNPGATSSAFRAEWTNPSNYAFTILLLIGGDLINRALAQLAGGWLTPVAFSFGWVSYATSSICSALGEYRLMPDADTGCSLINGKNGYVRGNNSWVLGRMMRDYEFWMGSAVREKTESLINARWNFDQAREAEKYPDSGIVVPRPAQAGLVVSIWEPSKKKPAGVPGRDMLYWSGLAVTVVQLGIAAIPVGLDGDWGVLMITAAATALCYGTGALNQWKVEKWACRKLDTRTKKNFVITRGNGAQHAFAIISDGHGLDLEDLATGFSNVDAPVITLGAQLSTIVLGIAWVALLITASGLPGDSWYLIAVGGIGMLQNIFVAGWKRTPEAYGVPLEYVEVIGEVKVMKTLMEVEKKYEKLGKSMLGTFFPGDLRENEVKEWEAIAQEWKEKKAQAGESKK</sequence>
<evidence type="ECO:0000256" key="1">
    <source>
        <dbReference type="SAM" id="Phobius"/>
    </source>
</evidence>
<keyword evidence="1" id="KW-0812">Transmembrane</keyword>
<protein>
    <submittedName>
        <fullName evidence="2">Uncharacterized protein</fullName>
    </submittedName>
</protein>
<feature type="transmembrane region" description="Helical" evidence="1">
    <location>
        <begin position="322"/>
        <end position="342"/>
    </location>
</feature>
<feature type="transmembrane region" description="Helical" evidence="1">
    <location>
        <begin position="292"/>
        <end position="316"/>
    </location>
</feature>
<dbReference type="Proteomes" id="UP001610446">
    <property type="component" value="Unassembled WGS sequence"/>
</dbReference>
<gene>
    <name evidence="2" type="ORF">BJY01DRAFT_120717</name>
</gene>
<keyword evidence="1" id="KW-1133">Transmembrane helix</keyword>
<feature type="transmembrane region" description="Helical" evidence="1">
    <location>
        <begin position="215"/>
        <end position="237"/>
    </location>
</feature>
<keyword evidence="1" id="KW-0472">Membrane</keyword>
<comment type="caution">
    <text evidence="2">The sequence shown here is derived from an EMBL/GenBank/DDBJ whole genome shotgun (WGS) entry which is preliminary data.</text>
</comment>
<proteinExistence type="predicted"/>
<dbReference type="EMBL" id="JBFXLU010000311">
    <property type="protein sequence ID" value="KAL2830170.1"/>
    <property type="molecule type" value="Genomic_DNA"/>
</dbReference>
<keyword evidence="3" id="KW-1185">Reference proteome</keyword>
<evidence type="ECO:0000313" key="2">
    <source>
        <dbReference type="EMBL" id="KAL2830170.1"/>
    </source>
</evidence>
<feature type="transmembrane region" description="Helical" evidence="1">
    <location>
        <begin position="189"/>
        <end position="209"/>
    </location>
</feature>
<evidence type="ECO:0000313" key="3">
    <source>
        <dbReference type="Proteomes" id="UP001610446"/>
    </source>
</evidence>
<reference evidence="2 3" key="1">
    <citation type="submission" date="2024-07" db="EMBL/GenBank/DDBJ databases">
        <title>Section-level genome sequencing and comparative genomics of Aspergillus sections Usti and Cavernicolus.</title>
        <authorList>
            <consortium name="Lawrence Berkeley National Laboratory"/>
            <person name="Nybo J.L."/>
            <person name="Vesth T.C."/>
            <person name="Theobald S."/>
            <person name="Frisvad J.C."/>
            <person name="Larsen T.O."/>
            <person name="Kjaerboelling I."/>
            <person name="Rothschild-Mancinelli K."/>
            <person name="Lyhne E.K."/>
            <person name="Kogle M.E."/>
            <person name="Barry K."/>
            <person name="Clum A."/>
            <person name="Na H."/>
            <person name="Ledsgaard L."/>
            <person name="Lin J."/>
            <person name="Lipzen A."/>
            <person name="Kuo A."/>
            <person name="Riley R."/>
            <person name="Mondo S."/>
            <person name="Labutti K."/>
            <person name="Haridas S."/>
            <person name="Pangalinan J."/>
            <person name="Salamov A.A."/>
            <person name="Simmons B.A."/>
            <person name="Magnuson J.K."/>
            <person name="Chen J."/>
            <person name="Drula E."/>
            <person name="Henrissat B."/>
            <person name="Wiebenga A."/>
            <person name="Lubbers R.J."/>
            <person name="Gomes A.C."/>
            <person name="Makela M.R."/>
            <person name="Stajich J."/>
            <person name="Grigoriev I.V."/>
            <person name="Mortensen U.H."/>
            <person name="De Vries R.P."/>
            <person name="Baker S.E."/>
            <person name="Andersen M.R."/>
        </authorList>
    </citation>
    <scope>NUCLEOTIDE SEQUENCE [LARGE SCALE GENOMIC DNA]</scope>
    <source>
        <strain evidence="2 3">CBS 123904</strain>
    </source>
</reference>
<name>A0ABR4IQX4_9EURO</name>